<sequence length="240" mass="26049">MAQPPPQSASAHGAARIRSLTDDDSIFHAFDAYPWTKDKAFLSGLSAILGEPNSRNPQGSPADMATHARVFYYAQRIGVQIDFARYQAWLAQHPDHQSPQVIPDEYLSRSSSMGDQADESPPPVLPWQRAAPRADLYVDRIAASQSPSGAGGEPNYPMAFAEMLKLLQEGKPIPGIRQIPNTIARDPSVKPVGSRAAPKKPWERDTAFAPPETDLPKSLDTEFPPLDAEAPEAATEATPS</sequence>
<evidence type="ECO:0000313" key="5">
    <source>
        <dbReference type="Proteomes" id="UP000237481"/>
    </source>
</evidence>
<dbReference type="Pfam" id="PF17733">
    <property type="entry name" value="KPWE_dom"/>
    <property type="match status" value="1"/>
</dbReference>
<dbReference type="Pfam" id="PF25871">
    <property type="entry name" value="HTH_76"/>
    <property type="match status" value="1"/>
</dbReference>
<dbReference type="InterPro" id="IPR040554">
    <property type="entry name" value="KPWE_PEX14_dom"/>
</dbReference>
<evidence type="ECO:0000259" key="2">
    <source>
        <dbReference type="Pfam" id="PF17733"/>
    </source>
</evidence>
<dbReference type="AlphaFoldDB" id="A0A2S4L6S1"/>
<evidence type="ECO:0000313" key="4">
    <source>
        <dbReference type="EMBL" id="POR38146.1"/>
    </source>
</evidence>
<feature type="domain" description="Peroxisomal membrane protein PEX14-like KPWE" evidence="2">
    <location>
        <begin position="156"/>
        <end position="204"/>
    </location>
</feature>
<name>A0A2S4L6S1_9HYPO</name>
<comment type="caution">
    <text evidence="4">The sequence shown here is derived from an EMBL/GenBank/DDBJ whole genome shotgun (WGS) entry which is preliminary data.</text>
</comment>
<feature type="region of interest" description="Disordered" evidence="1">
    <location>
        <begin position="183"/>
        <end position="240"/>
    </location>
</feature>
<dbReference type="InterPro" id="IPR058841">
    <property type="entry name" value="HTH_76"/>
</dbReference>
<feature type="region of interest" description="Disordered" evidence="1">
    <location>
        <begin position="107"/>
        <end position="126"/>
    </location>
</feature>
<feature type="compositionally biased region" description="Low complexity" evidence="1">
    <location>
        <begin position="231"/>
        <end position="240"/>
    </location>
</feature>
<accession>A0A2S4L6S1</accession>
<protein>
    <submittedName>
        <fullName evidence="4">Uncharacterized protein</fullName>
    </submittedName>
</protein>
<proteinExistence type="predicted"/>
<dbReference type="EMBL" id="PKSG01000166">
    <property type="protein sequence ID" value="POR38146.1"/>
    <property type="molecule type" value="Genomic_DNA"/>
</dbReference>
<dbReference type="PANTHER" id="PTHR36855">
    <property type="entry name" value="CHROMOSOME 10, WHOLE GENOME SHOTGUN SEQUENCE"/>
    <property type="match status" value="1"/>
</dbReference>
<evidence type="ECO:0000256" key="1">
    <source>
        <dbReference type="SAM" id="MobiDB-lite"/>
    </source>
</evidence>
<evidence type="ECO:0000259" key="3">
    <source>
        <dbReference type="Pfam" id="PF25871"/>
    </source>
</evidence>
<reference evidence="4 5" key="1">
    <citation type="submission" date="2018-01" db="EMBL/GenBank/DDBJ databases">
        <title>Harnessing the power of phylogenomics to disentangle the directionality and signatures of interkingdom host jumping in the parasitic fungal genus Tolypocladium.</title>
        <authorList>
            <person name="Quandt C.A."/>
            <person name="Patterson W."/>
            <person name="Spatafora J.W."/>
        </authorList>
    </citation>
    <scope>NUCLEOTIDE SEQUENCE [LARGE SCALE GENOMIC DNA]</scope>
    <source>
        <strain evidence="4 5">NRBC 100945</strain>
    </source>
</reference>
<feature type="domain" description="PEX14-like helix-turn-helix" evidence="3">
    <location>
        <begin position="24"/>
        <end position="94"/>
    </location>
</feature>
<dbReference type="Proteomes" id="UP000237481">
    <property type="component" value="Unassembled WGS sequence"/>
</dbReference>
<dbReference type="PANTHER" id="PTHR36855:SF1">
    <property type="entry name" value="PEROXISOME MEMBRANE ANCHOR PROTEIN PEX14P N-TERMINAL DOMAIN-CONTAINING PROTEIN"/>
    <property type="match status" value="1"/>
</dbReference>
<dbReference type="STRING" id="94208.A0A2S4L6S1"/>
<gene>
    <name evidence="4" type="ORF">TPAR_01660</name>
</gene>
<keyword evidence="5" id="KW-1185">Reference proteome</keyword>
<organism evidence="4 5">
    <name type="scientific">Tolypocladium paradoxum</name>
    <dbReference type="NCBI Taxonomy" id="94208"/>
    <lineage>
        <taxon>Eukaryota</taxon>
        <taxon>Fungi</taxon>
        <taxon>Dikarya</taxon>
        <taxon>Ascomycota</taxon>
        <taxon>Pezizomycotina</taxon>
        <taxon>Sordariomycetes</taxon>
        <taxon>Hypocreomycetidae</taxon>
        <taxon>Hypocreales</taxon>
        <taxon>Ophiocordycipitaceae</taxon>
        <taxon>Tolypocladium</taxon>
    </lineage>
</organism>
<dbReference type="OrthoDB" id="9936937at2759"/>